<feature type="compositionally biased region" description="Low complexity" evidence="8">
    <location>
        <begin position="125"/>
        <end position="141"/>
    </location>
</feature>
<feature type="compositionally biased region" description="Pro residues" evidence="8">
    <location>
        <begin position="292"/>
        <end position="314"/>
    </location>
</feature>
<sequence>MLSPSVSQSQQASVRAPSPYSHHLPPPTNLVQAFPSTATNNNNNNGSVRVVGELPSLLSSPRSSSPSFNPQQHHSNLTNGHEHGPPVLPPMPSRTSTPPYNERRISIVRPPSQPPNPTPPPPTAPVTTSSPGPTSAAAAASSSSSAAAAATTGGGGGGGGGGYRPLNVRDALTYLDQVKVRFSDQPDVYNRFLDIMKDFKSQAIDTPGVIERVSTLFKGHPTLISGFNTFLPPGYRIECSTDPREPDLITVTTPSGVTTTTGRIHHPEMNPHHHHSQQQQQQHHSHHAGPLSHPPPPPPPPQQQQQQPPPPQPYYPYMHPSASMHMPPPPPPPPSQQHQQQQMMPQPNYHHPPPPPQQQQPLPPPPPPPQQHQQHHSPPTTEKRSPVEFNHAINYVNKIKNRFSSDPDIYKQFLEILQTYQKDQKPIQEVYAHVQFLFNGAPDLLDEFKQFLPDITGQPASVLFDTISPTYYSSSKRAGGTPPPNHAGGKKKRVTNTNKKAKLYQAKEETTSSSSMRDPYSYPNSPFDPVRPSVSAEEIELFERIRKHIGNKPSYEEFLKTLNLYTQQILDLNGLVEQVAIFIGNNKELFDWFKSSVGYEPQEHPIEKPTHPLPKPDLAHCKTTDQSPSYRCVPKNWQSQPCSGRDQIAWEVLNDEYVSHPIWASEDDGFVASKKSQYEEAMHRCEEERYDYNMNIEANLNVIALLEPIARRIEQMTPEEKTNFRLRPGLGGQSVTIYERIIKKVYDKERGTEIIELLYTNPAQVVPIVLRRLKQKDEAWKRAQREWNKIWRELDAKNFYRALDYQGITFKSNDRKAMAPKALVSEIETLHHEKKLKRGEKYVHTKEPYQYQFQLKDPQVYKDVTRVIYSFIDRQSGYSSSDREKIRTFIQTFIPLCFQVQDVVPEGMSHYTDEVEEEEMAEEDDDNHSTNTEESESDVGRSSPRKRSMSPSRRRSGRSSRNHHEDEHTMDLLRDVLTKNQNALDVHSGIGGGADRSRSPSLSTTTTTQDENAVKTEEKAQDLTAQVISTLTEGFLPSAAALSLAQQQPQEEGDRLFAAAAAAIAPDVKKRVLYSFFCNTTFYCFFRHYEMLYERLCKIRELNQQMEEHPNMGKRVNKVARDLGLYSSRFDDVDVQNGYYNAVLDMIDRFFDGDIDQQVFEEHSRYIFVTDAYLIFTIDKLVHCMVKQIQAITVDPKSVELIRLFRSDKGVESMSPRILSVYRLRAEDIVGPDENLYKINFDNEAKNMTIQLIGKDDYMLEPTAEDRYQDYVASYMDWVNTTEGIEASQMKPTFLTRNLRPQDEHLNKIFVRSKLQYKIDQETYHMYYIVGSEDIFVRPHSNNTVRSSRPWHQWIESPTTGWSKHLDEPTKLAMEQEARNLLS</sequence>
<dbReference type="InterPro" id="IPR013194">
    <property type="entry name" value="HDAC_interact_dom"/>
</dbReference>
<keyword evidence="11" id="KW-1185">Reference proteome</keyword>
<evidence type="ECO:0000256" key="7">
    <source>
        <dbReference type="PROSITE-ProRule" id="PRU00810"/>
    </source>
</evidence>
<dbReference type="PROSITE" id="PS51477">
    <property type="entry name" value="PAH"/>
    <property type="match status" value="2"/>
</dbReference>
<feature type="compositionally biased region" description="Low complexity" evidence="8">
    <location>
        <begin position="1"/>
        <end position="19"/>
    </location>
</feature>
<dbReference type="SMART" id="SM00761">
    <property type="entry name" value="HDAC_interact"/>
    <property type="match status" value="1"/>
</dbReference>
<dbReference type="GO" id="GO:0000122">
    <property type="term" value="P:negative regulation of transcription by RNA polymerase II"/>
    <property type="evidence" value="ECO:0007669"/>
    <property type="project" value="TreeGrafter"/>
</dbReference>
<dbReference type="GO" id="GO:0033698">
    <property type="term" value="C:Rpd3L complex"/>
    <property type="evidence" value="ECO:0007669"/>
    <property type="project" value="UniProtKB-ARBA"/>
</dbReference>
<evidence type="ECO:0000256" key="4">
    <source>
        <dbReference type="ARBA" id="ARBA00023015"/>
    </source>
</evidence>
<dbReference type="GO" id="GO:0010628">
    <property type="term" value="P:positive regulation of gene expression"/>
    <property type="evidence" value="ECO:0007669"/>
    <property type="project" value="UniProtKB-ARBA"/>
</dbReference>
<dbReference type="SUPFAM" id="SSF47762">
    <property type="entry name" value="PAH2 domain"/>
    <property type="match status" value="3"/>
</dbReference>
<keyword evidence="4" id="KW-0805">Transcription regulation</keyword>
<keyword evidence="2" id="KW-0678">Repressor</keyword>
<feature type="region of interest" description="Disordered" evidence="8">
    <location>
        <begin position="473"/>
        <end position="529"/>
    </location>
</feature>
<dbReference type="Proteomes" id="UP000603453">
    <property type="component" value="Unassembled WGS sequence"/>
</dbReference>
<dbReference type="Pfam" id="PF02671">
    <property type="entry name" value="PAH"/>
    <property type="match status" value="3"/>
</dbReference>
<feature type="compositionally biased region" description="Polar residues" evidence="8">
    <location>
        <begin position="29"/>
        <end position="39"/>
    </location>
</feature>
<feature type="compositionally biased region" description="Low complexity" evidence="8">
    <location>
        <begin position="250"/>
        <end position="262"/>
    </location>
</feature>
<organism evidence="10 11">
    <name type="scientific">Mucor saturninus</name>
    <dbReference type="NCBI Taxonomy" id="64648"/>
    <lineage>
        <taxon>Eukaryota</taxon>
        <taxon>Fungi</taxon>
        <taxon>Fungi incertae sedis</taxon>
        <taxon>Mucoromycota</taxon>
        <taxon>Mucoromycotina</taxon>
        <taxon>Mucoromycetes</taxon>
        <taxon>Mucorales</taxon>
        <taxon>Mucorineae</taxon>
        <taxon>Mucoraceae</taxon>
        <taxon>Mucor</taxon>
    </lineage>
</organism>
<evidence type="ECO:0000256" key="3">
    <source>
        <dbReference type="ARBA" id="ARBA00022737"/>
    </source>
</evidence>
<feature type="region of interest" description="Disordered" evidence="8">
    <location>
        <begin position="985"/>
        <end position="1014"/>
    </location>
</feature>
<dbReference type="Pfam" id="PF16879">
    <property type="entry name" value="Sin3a_C"/>
    <property type="match status" value="1"/>
</dbReference>
<reference evidence="10" key="1">
    <citation type="submission" date="2020-12" db="EMBL/GenBank/DDBJ databases">
        <title>Metabolic potential, ecology and presence of endohyphal bacteria is reflected in genomic diversity of Mucoromycotina.</title>
        <authorList>
            <person name="Muszewska A."/>
            <person name="Okrasinska A."/>
            <person name="Steczkiewicz K."/>
            <person name="Drgas O."/>
            <person name="Orlowska M."/>
            <person name="Perlinska-Lenart U."/>
            <person name="Aleksandrzak-Piekarczyk T."/>
            <person name="Szatraj K."/>
            <person name="Zielenkiewicz U."/>
            <person name="Pilsyk S."/>
            <person name="Malc E."/>
            <person name="Mieczkowski P."/>
            <person name="Kruszewska J.S."/>
            <person name="Biernat P."/>
            <person name="Pawlowska J."/>
        </authorList>
    </citation>
    <scope>NUCLEOTIDE SEQUENCE</scope>
    <source>
        <strain evidence="10">WA0000017839</strain>
    </source>
</reference>
<feature type="compositionally biased region" description="Basic residues" evidence="8">
    <location>
        <begin position="488"/>
        <end position="502"/>
    </location>
</feature>
<dbReference type="OrthoDB" id="10265969at2759"/>
<dbReference type="Pfam" id="PF08295">
    <property type="entry name" value="Sin3_corepress"/>
    <property type="match status" value="1"/>
</dbReference>
<dbReference type="FunFam" id="1.20.1160.11:FF:000001">
    <property type="entry name" value="Paired amphipathic helix protein Sin3"/>
    <property type="match status" value="1"/>
</dbReference>
<name>A0A8H7UY39_9FUNG</name>
<dbReference type="SUPFAM" id="SSF101447">
    <property type="entry name" value="Formin homology 2 domain (FH2 domain)"/>
    <property type="match status" value="1"/>
</dbReference>
<protein>
    <recommendedName>
        <fullName evidence="9">Histone deacetylase interacting domain-containing protein</fullName>
    </recommendedName>
</protein>
<evidence type="ECO:0000313" key="10">
    <source>
        <dbReference type="EMBL" id="KAG2196343.1"/>
    </source>
</evidence>
<evidence type="ECO:0000256" key="1">
    <source>
        <dbReference type="ARBA" id="ARBA00004123"/>
    </source>
</evidence>
<dbReference type="InterPro" id="IPR036600">
    <property type="entry name" value="PAH_sf"/>
</dbReference>
<feature type="compositionally biased region" description="Polar residues" evidence="8">
    <location>
        <begin position="68"/>
        <end position="79"/>
    </location>
</feature>
<dbReference type="FunFam" id="1.20.1160.11:FF:000002">
    <property type="entry name" value="Paired amphipathic helix protein SIN3"/>
    <property type="match status" value="1"/>
</dbReference>
<feature type="compositionally biased region" description="Pro residues" evidence="8">
    <location>
        <begin position="111"/>
        <end position="124"/>
    </location>
</feature>
<accession>A0A8H7UY39</accession>
<dbReference type="InterPro" id="IPR031693">
    <property type="entry name" value="Sin3_C"/>
</dbReference>
<dbReference type="PANTHER" id="PTHR12346">
    <property type="entry name" value="SIN3B-RELATED"/>
    <property type="match status" value="1"/>
</dbReference>
<gene>
    <name evidence="10" type="ORF">INT47_010778</name>
</gene>
<feature type="compositionally biased region" description="Pro residues" evidence="8">
    <location>
        <begin position="326"/>
        <end position="335"/>
    </location>
</feature>
<dbReference type="PANTHER" id="PTHR12346:SF0">
    <property type="entry name" value="SIN3A, ISOFORM G"/>
    <property type="match status" value="1"/>
</dbReference>
<dbReference type="InterPro" id="IPR039774">
    <property type="entry name" value="Sin3-like"/>
</dbReference>
<dbReference type="GO" id="GO:0003714">
    <property type="term" value="F:transcription corepressor activity"/>
    <property type="evidence" value="ECO:0007669"/>
    <property type="project" value="InterPro"/>
</dbReference>
<evidence type="ECO:0000256" key="5">
    <source>
        <dbReference type="ARBA" id="ARBA00023163"/>
    </source>
</evidence>
<dbReference type="InterPro" id="IPR003822">
    <property type="entry name" value="PAH"/>
</dbReference>
<feature type="compositionally biased region" description="Low complexity" evidence="8">
    <location>
        <begin position="54"/>
        <end position="67"/>
    </location>
</feature>
<dbReference type="EMBL" id="JAEPRD010000148">
    <property type="protein sequence ID" value="KAG2196343.1"/>
    <property type="molecule type" value="Genomic_DNA"/>
</dbReference>
<dbReference type="FunFam" id="1.20.1160.11:FF:000003">
    <property type="entry name" value="Paired amphipathic helix SIN3-like protein"/>
    <property type="match status" value="1"/>
</dbReference>
<evidence type="ECO:0000256" key="8">
    <source>
        <dbReference type="SAM" id="MobiDB-lite"/>
    </source>
</evidence>
<evidence type="ECO:0000259" key="9">
    <source>
        <dbReference type="SMART" id="SM00761"/>
    </source>
</evidence>
<keyword evidence="5" id="KW-0804">Transcription</keyword>
<evidence type="ECO:0000313" key="11">
    <source>
        <dbReference type="Proteomes" id="UP000603453"/>
    </source>
</evidence>
<feature type="compositionally biased region" description="Acidic residues" evidence="8">
    <location>
        <begin position="914"/>
        <end position="926"/>
    </location>
</feature>
<feature type="region of interest" description="Disordered" evidence="8">
    <location>
        <begin position="1"/>
        <end position="141"/>
    </location>
</feature>
<evidence type="ECO:0000256" key="6">
    <source>
        <dbReference type="ARBA" id="ARBA00023242"/>
    </source>
</evidence>
<feature type="domain" description="Histone deacetylase interacting" evidence="9">
    <location>
        <begin position="622"/>
        <end position="723"/>
    </location>
</feature>
<feature type="compositionally biased region" description="Low complexity" evidence="8">
    <location>
        <begin position="315"/>
        <end position="325"/>
    </location>
</feature>
<feature type="region of interest" description="Disordered" evidence="8">
    <location>
        <begin position="914"/>
        <end position="968"/>
    </location>
</feature>
<feature type="compositionally biased region" description="Basic residues" evidence="8">
    <location>
        <begin position="943"/>
        <end position="961"/>
    </location>
</feature>
<feature type="compositionally biased region" description="Low complexity" evidence="8">
    <location>
        <begin position="336"/>
        <end position="349"/>
    </location>
</feature>
<feature type="compositionally biased region" description="Pro residues" evidence="8">
    <location>
        <begin position="350"/>
        <end position="370"/>
    </location>
</feature>
<evidence type="ECO:0000256" key="2">
    <source>
        <dbReference type="ARBA" id="ARBA00022491"/>
    </source>
</evidence>
<keyword evidence="6 7" id="KW-0539">Nucleus</keyword>
<comment type="subcellular location">
    <subcellularLocation>
        <location evidence="1 7">Nucleus</location>
    </subcellularLocation>
</comment>
<proteinExistence type="predicted"/>
<keyword evidence="3" id="KW-0677">Repeat</keyword>
<comment type="caution">
    <text evidence="10">The sequence shown here is derived from an EMBL/GenBank/DDBJ whole genome shotgun (WGS) entry which is preliminary data.</text>
</comment>
<dbReference type="Gene3D" id="1.20.1160.11">
    <property type="entry name" value="Paired amphipathic helix"/>
    <property type="match status" value="3"/>
</dbReference>
<feature type="region of interest" description="Disordered" evidence="8">
    <location>
        <begin position="241"/>
        <end position="385"/>
    </location>
</feature>